<evidence type="ECO:0000313" key="3">
    <source>
        <dbReference type="Proteomes" id="UP000298061"/>
    </source>
</evidence>
<feature type="region of interest" description="Disordered" evidence="1">
    <location>
        <begin position="128"/>
        <end position="196"/>
    </location>
</feature>
<evidence type="ECO:0000313" key="2">
    <source>
        <dbReference type="EMBL" id="TFY82675.1"/>
    </source>
</evidence>
<evidence type="ECO:0000256" key="1">
    <source>
        <dbReference type="SAM" id="MobiDB-lite"/>
    </source>
</evidence>
<protein>
    <submittedName>
        <fullName evidence="2">Uncharacterized protein</fullName>
    </submittedName>
</protein>
<keyword evidence="3" id="KW-1185">Reference proteome</keyword>
<dbReference type="AlphaFoldDB" id="A0A4Z0A7F8"/>
<dbReference type="Proteomes" id="UP000298061">
    <property type="component" value="Unassembled WGS sequence"/>
</dbReference>
<name>A0A4Z0A7F8_9AGAM</name>
<dbReference type="EMBL" id="SFCI01000088">
    <property type="protein sequence ID" value="TFY82675.1"/>
    <property type="molecule type" value="Genomic_DNA"/>
</dbReference>
<reference evidence="2 3" key="1">
    <citation type="submission" date="2019-02" db="EMBL/GenBank/DDBJ databases">
        <title>Genome sequencing of the rare red list fungi Hericium alpestre (H. flagellum).</title>
        <authorList>
            <person name="Buettner E."/>
            <person name="Kellner H."/>
        </authorList>
    </citation>
    <scope>NUCLEOTIDE SEQUENCE [LARGE SCALE GENOMIC DNA]</scope>
    <source>
        <strain evidence="2 3">DSM 108284</strain>
    </source>
</reference>
<organism evidence="2 3">
    <name type="scientific">Hericium alpestre</name>
    <dbReference type="NCBI Taxonomy" id="135208"/>
    <lineage>
        <taxon>Eukaryota</taxon>
        <taxon>Fungi</taxon>
        <taxon>Dikarya</taxon>
        <taxon>Basidiomycota</taxon>
        <taxon>Agaricomycotina</taxon>
        <taxon>Agaricomycetes</taxon>
        <taxon>Russulales</taxon>
        <taxon>Hericiaceae</taxon>
        <taxon>Hericium</taxon>
    </lineage>
</organism>
<gene>
    <name evidence="2" type="ORF">EWM64_g1343</name>
</gene>
<dbReference type="OrthoDB" id="2797250at2759"/>
<proteinExistence type="predicted"/>
<accession>A0A4Z0A7F8</accession>
<feature type="compositionally biased region" description="Low complexity" evidence="1">
    <location>
        <begin position="129"/>
        <end position="196"/>
    </location>
</feature>
<comment type="caution">
    <text evidence="2">The sequence shown here is derived from an EMBL/GenBank/DDBJ whole genome shotgun (WGS) entry which is preliminary data.</text>
</comment>
<sequence>MIYAELSYLLCDGVMTVVLTSETGPINVYHSSLIPTSPSACIGKTSNASSTASSTALPDLSKSTASAINSMDPSNLTVFSNTTTTTFLDPNDVPTLSNYNFTLSGNSTDLPGSLINLGNSTLVGNATVSSNSTDLSSSTSTSDSTDSGDASSAGNSADSGSNSDSSSDNSTSSATSTGSANATSLPGSSSSTSAAKKAGKTLPAAGFPLSDTPAVPVPLNAKSVIPRWLRMRVPKFRRIAQADLSDVAQRLAGSMRKHPLASGGDIVTTDPCAQQDNADAMIVFAKSPGVTNSAALIANAIAYRKHPRNALNIGGVVPSTPYCQKAPKNPELKGVVNDQPNSVDPGIFGGPDFPLVAFGDG</sequence>